<dbReference type="AlphaFoldDB" id="A0A399EGR3"/>
<organism evidence="1 2">
    <name type="scientific">Calidithermus terrae</name>
    <dbReference type="NCBI Taxonomy" id="1408545"/>
    <lineage>
        <taxon>Bacteria</taxon>
        <taxon>Thermotogati</taxon>
        <taxon>Deinococcota</taxon>
        <taxon>Deinococci</taxon>
        <taxon>Thermales</taxon>
        <taxon>Thermaceae</taxon>
        <taxon>Calidithermus</taxon>
    </lineage>
</organism>
<dbReference type="OrthoDB" id="196859at2"/>
<comment type="caution">
    <text evidence="1">The sequence shown here is derived from an EMBL/GenBank/DDBJ whole genome shotgun (WGS) entry which is preliminary data.</text>
</comment>
<reference evidence="1 2" key="1">
    <citation type="submission" date="2018-08" db="EMBL/GenBank/DDBJ databases">
        <title>Meiothermus terrae DSM 26712 genome sequencing project.</title>
        <authorList>
            <person name="Da Costa M.S."/>
            <person name="Albuquerque L."/>
            <person name="Raposo P."/>
            <person name="Froufe H.J.C."/>
            <person name="Barroso C.S."/>
            <person name="Egas C."/>
        </authorList>
    </citation>
    <scope>NUCLEOTIDE SEQUENCE [LARGE SCALE GENOMIC DNA]</scope>
    <source>
        <strain evidence="1 2">DSM 26712</strain>
    </source>
</reference>
<keyword evidence="2" id="KW-1185">Reference proteome</keyword>
<evidence type="ECO:0000313" key="1">
    <source>
        <dbReference type="EMBL" id="RIH82926.1"/>
    </source>
</evidence>
<proteinExistence type="predicted"/>
<dbReference type="EMBL" id="QXDL01000105">
    <property type="protein sequence ID" value="RIH82926.1"/>
    <property type="molecule type" value="Genomic_DNA"/>
</dbReference>
<dbReference type="GO" id="GO:0009055">
    <property type="term" value="F:electron transfer activity"/>
    <property type="evidence" value="ECO:0007669"/>
    <property type="project" value="InterPro"/>
</dbReference>
<dbReference type="InterPro" id="IPR036909">
    <property type="entry name" value="Cyt_c-like_dom_sf"/>
</dbReference>
<accession>A0A399EGR3</accession>
<sequence length="197" mass="21034">MEATRRLGLELGLVLVLIGLLFWAAAQGRTAYIGTFTSLLSAAKGASLGSLVPGTQVAVLKEQAGFSQVQIQGWSPQGGSSALFAAKGQRILLASFTGKVQRRVKGQGKDEGGAVWEQVEVVGWVPKSALIADVNTLWKQAGALYQQRCSTCHALPETGKFTANQWPPIMRGMGPRSGLTAEQTQLLTRYAQAHAKR</sequence>
<gene>
    <name evidence="1" type="primary">torC</name>
    <name evidence="1" type="ORF">Mterra_02478</name>
</gene>
<dbReference type="GO" id="GO:0020037">
    <property type="term" value="F:heme binding"/>
    <property type="evidence" value="ECO:0007669"/>
    <property type="project" value="InterPro"/>
</dbReference>
<name>A0A399EGR3_9DEIN</name>
<dbReference type="Proteomes" id="UP000265715">
    <property type="component" value="Unassembled WGS sequence"/>
</dbReference>
<dbReference type="RefSeq" id="WP_147372753.1">
    <property type="nucleotide sequence ID" value="NZ_QXDL01000105.1"/>
</dbReference>
<evidence type="ECO:0000313" key="2">
    <source>
        <dbReference type="Proteomes" id="UP000265715"/>
    </source>
</evidence>
<dbReference type="SUPFAM" id="SSF46626">
    <property type="entry name" value="Cytochrome c"/>
    <property type="match status" value="1"/>
</dbReference>
<protein>
    <submittedName>
        <fullName evidence="1">Cytochrome c-type protein TorC</fullName>
    </submittedName>
</protein>